<dbReference type="Gene3D" id="6.10.140.2220">
    <property type="match status" value="1"/>
</dbReference>
<keyword evidence="3" id="KW-0862">Zinc</keyword>
<gene>
    <name evidence="6" type="ORF">EV420DRAFT_1558621</name>
</gene>
<reference evidence="6" key="1">
    <citation type="submission" date="2023-06" db="EMBL/GenBank/DDBJ databases">
        <authorList>
            <consortium name="Lawrence Berkeley National Laboratory"/>
            <person name="Ahrendt S."/>
            <person name="Sahu N."/>
            <person name="Indic B."/>
            <person name="Wong-Bajracharya J."/>
            <person name="Merenyi Z."/>
            <person name="Ke H.-M."/>
            <person name="Monk M."/>
            <person name="Kocsube S."/>
            <person name="Drula E."/>
            <person name="Lipzen A."/>
            <person name="Balint B."/>
            <person name="Henrissat B."/>
            <person name="Andreopoulos B."/>
            <person name="Martin F.M."/>
            <person name="Harder C.B."/>
            <person name="Rigling D."/>
            <person name="Ford K.L."/>
            <person name="Foster G.D."/>
            <person name="Pangilinan J."/>
            <person name="Papanicolaou A."/>
            <person name="Barry K."/>
            <person name="LaButti K."/>
            <person name="Viragh M."/>
            <person name="Koriabine M."/>
            <person name="Yan M."/>
            <person name="Riley R."/>
            <person name="Champramary S."/>
            <person name="Plett K.L."/>
            <person name="Tsai I.J."/>
            <person name="Slot J."/>
            <person name="Sipos G."/>
            <person name="Plett J."/>
            <person name="Nagy L.G."/>
            <person name="Grigoriev I.V."/>
        </authorList>
    </citation>
    <scope>NUCLEOTIDE SEQUENCE</scope>
    <source>
        <strain evidence="6">CCBAS 213</strain>
    </source>
</reference>
<dbReference type="SUPFAM" id="SSF144232">
    <property type="entry name" value="HIT/MYND zinc finger-like"/>
    <property type="match status" value="1"/>
</dbReference>
<evidence type="ECO:0000256" key="2">
    <source>
        <dbReference type="ARBA" id="ARBA00022771"/>
    </source>
</evidence>
<dbReference type="EMBL" id="JAUEPS010000030">
    <property type="protein sequence ID" value="KAK0452842.1"/>
    <property type="molecule type" value="Genomic_DNA"/>
</dbReference>
<evidence type="ECO:0000313" key="6">
    <source>
        <dbReference type="EMBL" id="KAK0452842.1"/>
    </source>
</evidence>
<evidence type="ECO:0000256" key="3">
    <source>
        <dbReference type="ARBA" id="ARBA00022833"/>
    </source>
</evidence>
<dbReference type="InterPro" id="IPR002893">
    <property type="entry name" value="Znf_MYND"/>
</dbReference>
<keyword evidence="7" id="KW-1185">Reference proteome</keyword>
<evidence type="ECO:0000259" key="5">
    <source>
        <dbReference type="PROSITE" id="PS50865"/>
    </source>
</evidence>
<feature type="domain" description="MYND-type" evidence="5">
    <location>
        <begin position="194"/>
        <end position="230"/>
    </location>
</feature>
<dbReference type="InterPro" id="IPR027974">
    <property type="entry name" value="DUF4470"/>
</dbReference>
<evidence type="ECO:0000256" key="1">
    <source>
        <dbReference type="ARBA" id="ARBA00022723"/>
    </source>
</evidence>
<dbReference type="GeneID" id="85357294"/>
<accession>A0AA39K1F8</accession>
<dbReference type="RefSeq" id="XP_060328178.1">
    <property type="nucleotide sequence ID" value="XM_060473746.1"/>
</dbReference>
<comment type="caution">
    <text evidence="6">The sequence shown here is derived from an EMBL/GenBank/DDBJ whole genome shotgun (WGS) entry which is preliminary data.</text>
</comment>
<proteinExistence type="predicted"/>
<protein>
    <recommendedName>
        <fullName evidence="5">MYND-type domain-containing protein</fullName>
    </recommendedName>
</protein>
<sequence>MNYLHPLDRLNLATVPYPREYCLLFSAALGDMRFIYFDEELNRAPIFRVMMTCFTLRSQFDNVPLVAIKTRIDLHHLTTTSMQTLIDDLEKSFSKLSTKDDKKSALLSCMERLGSDSQGSIIQLYGCPGIPKSGKNVDDNDRKALEGLIARHGLQDDLFDVAKALCNESRLALGTKMPPPLSRLGCANQIISKSQFCPKDGTMTCSGCFLVRYCSKECQSTHWKSHKQDCKNPLKSTSWSPAWIKEKRSPAFIDGDDVPPSQLSMQSPFGMGVILWGNIEAIDIISAKHNEGLEDIRNRDLSIAFIASGDLRNVVRTINELPEDYSGSIKIVLNDKNPMIVCRNLLILSILGVIADVEEGAEHALHLWYSVFQPLSYQTRILLHLCESDTFKNLKGTPSQLTSSTTMHTVFSSHTVDFLSQQLCSALDPASANTALNNIMNAPERVDYRDRYYEAIKPSHRVAFERWRSFGLVLPFGAANSHMAIPNKWLFTYGHLMLNDCANPFEGWNLDEMFKAGKAHGTTEDDLIGCLFFYVKNQLVEFSNRLRRFKIHIYSFDEDARVLQRTLKGGPSFPQSFDRIEVSNIVDKNYVGMSVLSDWSPFLNKANPHAAIVGLFMNWPTWKESGNALSSESAGSRAMKKMAACPYAGFSPNLSPGRMMSMMNNLNMFHDTSPAFEEYLRDEKEAVIARKAGLRRRRIHKIVPHRCYTKPGMAQSELPSIDSAQRWYRVVSLHDRPLCFHTSSRYFSGFPRWNDVF</sequence>
<name>A0AA39K1F8_ARMTA</name>
<keyword evidence="1" id="KW-0479">Metal-binding</keyword>
<dbReference type="PROSITE" id="PS50865">
    <property type="entry name" value="ZF_MYND_2"/>
    <property type="match status" value="1"/>
</dbReference>
<dbReference type="Proteomes" id="UP001175211">
    <property type="component" value="Unassembled WGS sequence"/>
</dbReference>
<dbReference type="GO" id="GO:0008270">
    <property type="term" value="F:zinc ion binding"/>
    <property type="evidence" value="ECO:0007669"/>
    <property type="project" value="UniProtKB-KW"/>
</dbReference>
<dbReference type="Pfam" id="PF14737">
    <property type="entry name" value="DUF4470"/>
    <property type="match status" value="1"/>
</dbReference>
<evidence type="ECO:0000313" key="7">
    <source>
        <dbReference type="Proteomes" id="UP001175211"/>
    </source>
</evidence>
<organism evidence="6 7">
    <name type="scientific">Armillaria tabescens</name>
    <name type="common">Ringless honey mushroom</name>
    <name type="synonym">Agaricus tabescens</name>
    <dbReference type="NCBI Taxonomy" id="1929756"/>
    <lineage>
        <taxon>Eukaryota</taxon>
        <taxon>Fungi</taxon>
        <taxon>Dikarya</taxon>
        <taxon>Basidiomycota</taxon>
        <taxon>Agaricomycotina</taxon>
        <taxon>Agaricomycetes</taxon>
        <taxon>Agaricomycetidae</taxon>
        <taxon>Agaricales</taxon>
        <taxon>Marasmiineae</taxon>
        <taxon>Physalacriaceae</taxon>
        <taxon>Desarmillaria</taxon>
    </lineage>
</organism>
<keyword evidence="2 4" id="KW-0863">Zinc-finger</keyword>
<evidence type="ECO:0000256" key="4">
    <source>
        <dbReference type="PROSITE-ProRule" id="PRU00134"/>
    </source>
</evidence>
<dbReference type="Pfam" id="PF01753">
    <property type="entry name" value="zf-MYND"/>
    <property type="match status" value="1"/>
</dbReference>
<dbReference type="AlphaFoldDB" id="A0AA39K1F8"/>